<keyword evidence="7 16" id="KW-0067">ATP-binding</keyword>
<dbReference type="PROSITE" id="PS50893">
    <property type="entry name" value="ABC_TRANSPORTER_2"/>
    <property type="match status" value="1"/>
</dbReference>
<dbReference type="Pfam" id="PF00005">
    <property type="entry name" value="ABC_tran"/>
    <property type="match status" value="1"/>
</dbReference>
<evidence type="ECO:0000256" key="3">
    <source>
        <dbReference type="ARBA" id="ARBA00022448"/>
    </source>
</evidence>
<dbReference type="CDD" id="cd03257">
    <property type="entry name" value="ABC_NikE_OppD_transporters"/>
    <property type="match status" value="1"/>
</dbReference>
<dbReference type="PANTHER" id="PTHR43776">
    <property type="entry name" value="TRANSPORT ATP-BINDING PROTEIN"/>
    <property type="match status" value="1"/>
</dbReference>
<comment type="subcellular location">
    <subcellularLocation>
        <location evidence="1">Cell inner membrane</location>
        <topology evidence="1">Peripheral membrane protein</topology>
    </subcellularLocation>
</comment>
<dbReference type="InterPro" id="IPR003439">
    <property type="entry name" value="ABC_transporter-like_ATP-bd"/>
</dbReference>
<dbReference type="SUPFAM" id="SSF52540">
    <property type="entry name" value="P-loop containing nucleoside triphosphate hydrolases"/>
    <property type="match status" value="1"/>
</dbReference>
<comment type="function">
    <text evidence="10">Part of the ABC transporter complex GsiABCD involved in glutathione import. Responsible for energy coupling to the transport system.</text>
</comment>
<evidence type="ECO:0000259" key="15">
    <source>
        <dbReference type="PROSITE" id="PS50893"/>
    </source>
</evidence>
<evidence type="ECO:0000256" key="12">
    <source>
        <dbReference type="ARBA" id="ARBA00039050"/>
    </source>
</evidence>
<accession>A0A2N5EN91</accession>
<evidence type="ECO:0000256" key="8">
    <source>
        <dbReference type="ARBA" id="ARBA00022967"/>
    </source>
</evidence>
<dbReference type="PANTHER" id="PTHR43776:SF15">
    <property type="entry name" value="GLUTATHIONE IMPORT ATP-BINDING PROTEIN GSIA"/>
    <property type="match status" value="1"/>
</dbReference>
<evidence type="ECO:0000256" key="9">
    <source>
        <dbReference type="ARBA" id="ARBA00023136"/>
    </source>
</evidence>
<dbReference type="EC" id="7.4.2.10" evidence="12"/>
<reference evidence="16 17" key="1">
    <citation type="submission" date="2017-12" db="EMBL/GenBank/DDBJ databases">
        <title>Characterization of six clinical isolates of Enterochimera gen. nov., a novel genus of the Yersiniaciae family and the three species Enterochimera arupensis sp. nov., Enterochimera coloradensis sp. nov, and Enterochimera californica sp. nov.</title>
        <authorList>
            <person name="Rossi A."/>
            <person name="Fisher M."/>
        </authorList>
    </citation>
    <scope>NUCLEOTIDE SEQUENCE [LARGE SCALE GENOMIC DNA]</scope>
    <source>
        <strain evidence="16 17">2016Iso1</strain>
    </source>
</reference>
<dbReference type="GO" id="GO:0055085">
    <property type="term" value="P:transmembrane transport"/>
    <property type="evidence" value="ECO:0007669"/>
    <property type="project" value="UniProtKB-ARBA"/>
</dbReference>
<evidence type="ECO:0000256" key="1">
    <source>
        <dbReference type="ARBA" id="ARBA00004417"/>
    </source>
</evidence>
<keyword evidence="6" id="KW-0547">Nucleotide-binding</keyword>
<evidence type="ECO:0000313" key="16">
    <source>
        <dbReference type="EMBL" id="PLR50136.1"/>
    </source>
</evidence>
<dbReference type="OrthoDB" id="8481147at2"/>
<comment type="caution">
    <text evidence="16">The sequence shown here is derived from an EMBL/GenBank/DDBJ whole genome shotgun (WGS) entry which is preliminary data.</text>
</comment>
<dbReference type="AlphaFoldDB" id="A0A2N5EN91"/>
<dbReference type="InterPro" id="IPR050319">
    <property type="entry name" value="ABC_transp_ATP-bind"/>
</dbReference>
<evidence type="ECO:0000256" key="2">
    <source>
        <dbReference type="ARBA" id="ARBA00011469"/>
    </source>
</evidence>
<evidence type="ECO:0000256" key="7">
    <source>
        <dbReference type="ARBA" id="ARBA00022840"/>
    </source>
</evidence>
<protein>
    <recommendedName>
        <fullName evidence="13">Glutathione import ATP-binding protein GsiA</fullName>
        <ecNumber evidence="12">7.4.2.10</ecNumber>
    </recommendedName>
</protein>
<dbReference type="Proteomes" id="UP000234626">
    <property type="component" value="Unassembled WGS sequence"/>
</dbReference>
<comment type="catalytic activity">
    <reaction evidence="14">
        <text>glutathione(out) + ATP + H2O = glutathione(in) + ADP + phosphate + H(+)</text>
        <dbReference type="Rhea" id="RHEA:29791"/>
        <dbReference type="ChEBI" id="CHEBI:15377"/>
        <dbReference type="ChEBI" id="CHEBI:15378"/>
        <dbReference type="ChEBI" id="CHEBI:30616"/>
        <dbReference type="ChEBI" id="CHEBI:43474"/>
        <dbReference type="ChEBI" id="CHEBI:57925"/>
        <dbReference type="ChEBI" id="CHEBI:456216"/>
        <dbReference type="EC" id="7.4.2.10"/>
    </reaction>
</comment>
<keyword evidence="17" id="KW-1185">Reference proteome</keyword>
<proteinExistence type="inferred from homology"/>
<dbReference type="GO" id="GO:0005524">
    <property type="term" value="F:ATP binding"/>
    <property type="evidence" value="ECO:0007669"/>
    <property type="project" value="UniProtKB-KW"/>
</dbReference>
<evidence type="ECO:0000313" key="17">
    <source>
        <dbReference type="Proteomes" id="UP000234626"/>
    </source>
</evidence>
<keyword evidence="9" id="KW-0472">Membrane</keyword>
<dbReference type="GO" id="GO:0005886">
    <property type="term" value="C:plasma membrane"/>
    <property type="evidence" value="ECO:0007669"/>
    <property type="project" value="UniProtKB-SubCell"/>
</dbReference>
<keyword evidence="5" id="KW-0997">Cell inner membrane</keyword>
<evidence type="ECO:0000256" key="14">
    <source>
        <dbReference type="ARBA" id="ARBA00047640"/>
    </source>
</evidence>
<evidence type="ECO:0000256" key="11">
    <source>
        <dbReference type="ARBA" id="ARBA00038416"/>
    </source>
</evidence>
<dbReference type="GO" id="GO:0016887">
    <property type="term" value="F:ATP hydrolysis activity"/>
    <property type="evidence" value="ECO:0007669"/>
    <property type="project" value="InterPro"/>
</dbReference>
<sequence length="258" mass="27970">MTMPFLTMDGVSYRPPYTAQPLLHDITLHMQAGERIGLVGRSGSGKSTLLNLLLALAPTTQGTICCLQQPVRPGSVRSLRDYRRRVQYIPQDPATSLHPQMRVSDLLLEPLRRLGHERDPARRIAEVLDQVGLAGSIAHQCAGQLSGGQAQRVAIARAIILRPDFLLADEPLSSLDLPLREQITALFAYLAAETGMGMLMVSHDMACVAALCPRMVVLEQGQIVEDRPTAQLLAGPAHPCTRALLAAVPRLTAPRLAS</sequence>
<evidence type="ECO:0000256" key="6">
    <source>
        <dbReference type="ARBA" id="ARBA00022741"/>
    </source>
</evidence>
<name>A0A2N5EN91_9GAMM</name>
<keyword evidence="8" id="KW-1278">Translocase</keyword>
<feature type="domain" description="ABC transporter" evidence="15">
    <location>
        <begin position="6"/>
        <end position="245"/>
    </location>
</feature>
<comment type="similarity">
    <text evidence="11">Belongs to the ABC transporter superfamily. Glutathione importer (TC 3.A.1.5.11) family.</text>
</comment>
<dbReference type="SMART" id="SM00382">
    <property type="entry name" value="AAA"/>
    <property type="match status" value="1"/>
</dbReference>
<evidence type="ECO:0000256" key="5">
    <source>
        <dbReference type="ARBA" id="ARBA00022519"/>
    </source>
</evidence>
<dbReference type="PROSITE" id="PS00211">
    <property type="entry name" value="ABC_TRANSPORTER_1"/>
    <property type="match status" value="1"/>
</dbReference>
<dbReference type="InterPro" id="IPR027417">
    <property type="entry name" value="P-loop_NTPase"/>
</dbReference>
<dbReference type="Gene3D" id="3.40.50.300">
    <property type="entry name" value="P-loop containing nucleotide triphosphate hydrolases"/>
    <property type="match status" value="1"/>
</dbReference>
<comment type="subunit">
    <text evidence="2">The complex is composed of two ATP-binding proteins (GsiA), two transmembrane proteins (GsiC and GsiD) and a solute-binding protein (GsiB).</text>
</comment>
<dbReference type="EMBL" id="PJZK01000008">
    <property type="protein sequence ID" value="PLR50136.1"/>
    <property type="molecule type" value="Genomic_DNA"/>
</dbReference>
<dbReference type="RefSeq" id="WP_101834627.1">
    <property type="nucleotide sequence ID" value="NZ_PJZK01000008.1"/>
</dbReference>
<keyword evidence="4" id="KW-1003">Cell membrane</keyword>
<dbReference type="InterPro" id="IPR003593">
    <property type="entry name" value="AAA+_ATPase"/>
</dbReference>
<evidence type="ECO:0000256" key="13">
    <source>
        <dbReference type="ARBA" id="ARBA00041187"/>
    </source>
</evidence>
<evidence type="ECO:0000256" key="4">
    <source>
        <dbReference type="ARBA" id="ARBA00022475"/>
    </source>
</evidence>
<evidence type="ECO:0000256" key="10">
    <source>
        <dbReference type="ARBA" id="ARBA00037530"/>
    </source>
</evidence>
<gene>
    <name evidence="16" type="ORF">CYR34_09530</name>
</gene>
<dbReference type="InterPro" id="IPR017871">
    <property type="entry name" value="ABC_transporter-like_CS"/>
</dbReference>
<keyword evidence="3" id="KW-0813">Transport</keyword>
<organism evidence="16 17">
    <name type="scientific">Chimaeribacter arupi</name>
    <dbReference type="NCBI Taxonomy" id="2060066"/>
    <lineage>
        <taxon>Bacteria</taxon>
        <taxon>Pseudomonadati</taxon>
        <taxon>Pseudomonadota</taxon>
        <taxon>Gammaproteobacteria</taxon>
        <taxon>Enterobacterales</taxon>
        <taxon>Yersiniaceae</taxon>
        <taxon>Chimaeribacter</taxon>
    </lineage>
</organism>